<dbReference type="InterPro" id="IPR016181">
    <property type="entry name" value="Acyl_CoA_acyltransferase"/>
</dbReference>
<evidence type="ECO:0000259" key="1">
    <source>
        <dbReference type="PROSITE" id="PS51186"/>
    </source>
</evidence>
<dbReference type="Pfam" id="PF00583">
    <property type="entry name" value="Acetyltransf_1"/>
    <property type="match status" value="1"/>
</dbReference>
<dbReference type="SUPFAM" id="SSF55729">
    <property type="entry name" value="Acyl-CoA N-acyltransferases (Nat)"/>
    <property type="match status" value="1"/>
</dbReference>
<protein>
    <submittedName>
        <fullName evidence="2">GNAT family N-acetyltransferase</fullName>
    </submittedName>
</protein>
<keyword evidence="3" id="KW-1185">Reference proteome</keyword>
<dbReference type="EMBL" id="MWIP01000002">
    <property type="protein sequence ID" value="KAF1687701.1"/>
    <property type="molecule type" value="Genomic_DNA"/>
</dbReference>
<name>A0A7V8GPJ8_9GAMM</name>
<dbReference type="PANTHER" id="PTHR43233:SF1">
    <property type="entry name" value="FAMILY N-ACETYLTRANSFERASE, PUTATIVE (AFU_ORTHOLOGUE AFUA_6G03350)-RELATED"/>
    <property type="match status" value="1"/>
</dbReference>
<reference evidence="2 3" key="1">
    <citation type="submission" date="2017-10" db="EMBL/GenBank/DDBJ databases">
        <title>Whole genome sequencing of Pseudoxanthomonas broegbernensis DSM 12573(T).</title>
        <authorList>
            <person name="Kumar S."/>
            <person name="Bansal K."/>
            <person name="Kaur A."/>
            <person name="Patil P."/>
            <person name="Sharma S."/>
            <person name="Patil P.B."/>
        </authorList>
    </citation>
    <scope>NUCLEOTIDE SEQUENCE [LARGE SCALE GENOMIC DNA]</scope>
    <source>
        <strain evidence="2 3">DSM 12573</strain>
    </source>
</reference>
<accession>A0A7V8GPJ8</accession>
<feature type="domain" description="N-acetyltransferase" evidence="1">
    <location>
        <begin position="4"/>
        <end position="137"/>
    </location>
</feature>
<keyword evidence="2" id="KW-0808">Transferase</keyword>
<dbReference type="GO" id="GO:0016747">
    <property type="term" value="F:acyltransferase activity, transferring groups other than amino-acyl groups"/>
    <property type="evidence" value="ECO:0007669"/>
    <property type="project" value="InterPro"/>
</dbReference>
<dbReference type="PROSITE" id="PS51186">
    <property type="entry name" value="GNAT"/>
    <property type="match status" value="1"/>
</dbReference>
<dbReference type="InterPro" id="IPR053144">
    <property type="entry name" value="Acetyltransferase_Butenolide"/>
</dbReference>
<dbReference type="PANTHER" id="PTHR43233">
    <property type="entry name" value="FAMILY N-ACETYLTRANSFERASE, PUTATIVE (AFU_ORTHOLOGUE AFUA_6G03350)-RELATED"/>
    <property type="match status" value="1"/>
</dbReference>
<dbReference type="AlphaFoldDB" id="A0A7V8GPJ8"/>
<evidence type="ECO:0000313" key="2">
    <source>
        <dbReference type="EMBL" id="KAF1687701.1"/>
    </source>
</evidence>
<comment type="caution">
    <text evidence="2">The sequence shown here is derived from an EMBL/GenBank/DDBJ whole genome shotgun (WGS) entry which is preliminary data.</text>
</comment>
<dbReference type="CDD" id="cd04301">
    <property type="entry name" value="NAT_SF"/>
    <property type="match status" value="1"/>
</dbReference>
<gene>
    <name evidence="2" type="ORF">B1992_03345</name>
</gene>
<evidence type="ECO:0000313" key="3">
    <source>
        <dbReference type="Proteomes" id="UP000462066"/>
    </source>
</evidence>
<dbReference type="InterPro" id="IPR000182">
    <property type="entry name" value="GNAT_dom"/>
</dbReference>
<sequence>MEALRISTDRGELDVGLIHRFLSQEAYWSRGIPRATVERAIAGSLCFGGYLEGVGQVAFARVTTDGATFGYLADVFVLPSQRGRGFGKRLMDAVMAHPQLQGLRRFMLATSDAHGLYAQYGFAALSRPQALMEMLRPDIYQAAPAAH</sequence>
<dbReference type="Gene3D" id="3.40.630.30">
    <property type="match status" value="1"/>
</dbReference>
<organism evidence="2 3">
    <name type="scientific">Pseudoxanthomonas broegbernensis</name>
    <dbReference type="NCBI Taxonomy" id="83619"/>
    <lineage>
        <taxon>Bacteria</taxon>
        <taxon>Pseudomonadati</taxon>
        <taxon>Pseudomonadota</taxon>
        <taxon>Gammaproteobacteria</taxon>
        <taxon>Lysobacterales</taxon>
        <taxon>Lysobacteraceae</taxon>
        <taxon>Pseudoxanthomonas</taxon>
    </lineage>
</organism>
<dbReference type="RefSeq" id="WP_162310029.1">
    <property type="nucleotide sequence ID" value="NZ_JACHGU010000002.1"/>
</dbReference>
<dbReference type="Proteomes" id="UP000462066">
    <property type="component" value="Unassembled WGS sequence"/>
</dbReference>
<proteinExistence type="predicted"/>